<comment type="subcellular location">
    <subcellularLocation>
        <location evidence="1">Cell membrane</location>
        <topology evidence="1">Multi-pass membrane protein</topology>
    </subcellularLocation>
</comment>
<evidence type="ECO:0000256" key="4">
    <source>
        <dbReference type="ARBA" id="ARBA00022679"/>
    </source>
</evidence>
<feature type="transmembrane region" description="Helical" evidence="8">
    <location>
        <begin position="326"/>
        <end position="348"/>
    </location>
</feature>
<evidence type="ECO:0000313" key="10">
    <source>
        <dbReference type="EMBL" id="KKS87417.1"/>
    </source>
</evidence>
<keyword evidence="3" id="KW-0328">Glycosyltransferase</keyword>
<evidence type="ECO:0000256" key="6">
    <source>
        <dbReference type="ARBA" id="ARBA00022989"/>
    </source>
</evidence>
<comment type="caution">
    <text evidence="10">The sequence shown here is derived from an EMBL/GenBank/DDBJ whole genome shotgun (WGS) entry which is preliminary data.</text>
</comment>
<evidence type="ECO:0000256" key="7">
    <source>
        <dbReference type="ARBA" id="ARBA00023136"/>
    </source>
</evidence>
<name>A0A0G1CPL8_9BACT</name>
<dbReference type="EMBL" id="LCFD01000002">
    <property type="protein sequence ID" value="KKS87417.1"/>
    <property type="molecule type" value="Genomic_DNA"/>
</dbReference>
<evidence type="ECO:0000256" key="8">
    <source>
        <dbReference type="SAM" id="Phobius"/>
    </source>
</evidence>
<keyword evidence="2" id="KW-1003">Cell membrane</keyword>
<evidence type="ECO:0000313" key="11">
    <source>
        <dbReference type="Proteomes" id="UP000034050"/>
    </source>
</evidence>
<protein>
    <recommendedName>
        <fullName evidence="9">Glycosyltransferase RgtA/B/C/D-like domain-containing protein</fullName>
    </recommendedName>
</protein>
<evidence type="ECO:0000259" key="9">
    <source>
        <dbReference type="Pfam" id="PF13231"/>
    </source>
</evidence>
<proteinExistence type="predicted"/>
<dbReference type="PANTHER" id="PTHR33908">
    <property type="entry name" value="MANNOSYLTRANSFERASE YKCB-RELATED"/>
    <property type="match status" value="1"/>
</dbReference>
<evidence type="ECO:0000256" key="5">
    <source>
        <dbReference type="ARBA" id="ARBA00022692"/>
    </source>
</evidence>
<dbReference type="PANTHER" id="PTHR33908:SF3">
    <property type="entry name" value="UNDECAPRENYL PHOSPHATE-ALPHA-4-AMINO-4-DEOXY-L-ARABINOSE ARABINOSYL TRANSFERASE"/>
    <property type="match status" value="1"/>
</dbReference>
<dbReference type="GO" id="GO:0010041">
    <property type="term" value="P:response to iron(III) ion"/>
    <property type="evidence" value="ECO:0007669"/>
    <property type="project" value="TreeGrafter"/>
</dbReference>
<reference evidence="10 11" key="1">
    <citation type="journal article" date="2015" name="Nature">
        <title>rRNA introns, odd ribosomes, and small enigmatic genomes across a large radiation of phyla.</title>
        <authorList>
            <person name="Brown C.T."/>
            <person name="Hug L.A."/>
            <person name="Thomas B.C."/>
            <person name="Sharon I."/>
            <person name="Castelle C.J."/>
            <person name="Singh A."/>
            <person name="Wilkins M.J."/>
            <person name="Williams K.H."/>
            <person name="Banfield J.F."/>
        </authorList>
    </citation>
    <scope>NUCLEOTIDE SEQUENCE [LARGE SCALE GENOMIC DNA]</scope>
</reference>
<feature type="transmembrane region" description="Helical" evidence="8">
    <location>
        <begin position="175"/>
        <end position="201"/>
    </location>
</feature>
<keyword evidence="6 8" id="KW-1133">Transmembrane helix</keyword>
<feature type="domain" description="Glycosyltransferase RgtA/B/C/D-like" evidence="9">
    <location>
        <begin position="75"/>
        <end position="229"/>
    </location>
</feature>
<dbReference type="STRING" id="1618446.UV61_C0002G0138"/>
<evidence type="ECO:0000256" key="3">
    <source>
        <dbReference type="ARBA" id="ARBA00022676"/>
    </source>
</evidence>
<dbReference type="InterPro" id="IPR050297">
    <property type="entry name" value="LipidA_mod_glycosyltrf_83"/>
</dbReference>
<feature type="transmembrane region" description="Helical" evidence="8">
    <location>
        <begin position="277"/>
        <end position="292"/>
    </location>
</feature>
<feature type="transmembrane region" description="Helical" evidence="8">
    <location>
        <begin position="299"/>
        <end position="314"/>
    </location>
</feature>
<feature type="transmembrane region" description="Helical" evidence="8">
    <location>
        <begin position="20"/>
        <end position="42"/>
    </location>
</feature>
<dbReference type="GO" id="GO:0009103">
    <property type="term" value="P:lipopolysaccharide biosynthetic process"/>
    <property type="evidence" value="ECO:0007669"/>
    <property type="project" value="UniProtKB-ARBA"/>
</dbReference>
<feature type="transmembrane region" description="Helical" evidence="8">
    <location>
        <begin position="99"/>
        <end position="116"/>
    </location>
</feature>
<evidence type="ECO:0000256" key="2">
    <source>
        <dbReference type="ARBA" id="ARBA00022475"/>
    </source>
</evidence>
<dbReference type="Proteomes" id="UP000034050">
    <property type="component" value="Unassembled WGS sequence"/>
</dbReference>
<gene>
    <name evidence="10" type="ORF">UV61_C0002G0138</name>
</gene>
<dbReference type="GO" id="GO:0016763">
    <property type="term" value="F:pentosyltransferase activity"/>
    <property type="evidence" value="ECO:0007669"/>
    <property type="project" value="TreeGrafter"/>
</dbReference>
<keyword evidence="4" id="KW-0808">Transferase</keyword>
<feature type="transmembrane region" description="Helical" evidence="8">
    <location>
        <begin position="360"/>
        <end position="378"/>
    </location>
</feature>
<feature type="transmembrane region" description="Helical" evidence="8">
    <location>
        <begin position="213"/>
        <end position="235"/>
    </location>
</feature>
<dbReference type="InterPro" id="IPR038731">
    <property type="entry name" value="RgtA/B/C-like"/>
</dbReference>
<keyword evidence="7 8" id="KW-0472">Membrane</keyword>
<feature type="transmembrane region" description="Helical" evidence="8">
    <location>
        <begin position="147"/>
        <end position="163"/>
    </location>
</feature>
<dbReference type="AlphaFoldDB" id="A0A0G1CPL8"/>
<dbReference type="GO" id="GO:0005886">
    <property type="term" value="C:plasma membrane"/>
    <property type="evidence" value="ECO:0007669"/>
    <property type="project" value="UniProtKB-SubCell"/>
</dbReference>
<evidence type="ECO:0000256" key="1">
    <source>
        <dbReference type="ARBA" id="ARBA00004651"/>
    </source>
</evidence>
<dbReference type="Pfam" id="PF13231">
    <property type="entry name" value="PMT_2"/>
    <property type="match status" value="1"/>
</dbReference>
<accession>A0A0G1CPL8</accession>
<feature type="transmembrane region" description="Helical" evidence="8">
    <location>
        <begin position="122"/>
        <end position="140"/>
    </location>
</feature>
<feature type="transmembrane region" description="Helical" evidence="8">
    <location>
        <begin position="75"/>
        <end position="92"/>
    </location>
</feature>
<sequence>MKRFNQTITSLLIKHKIDLLVVSFLSLFLPLFLYNLGSYSLVDFDEAWFAEVALNILKRGNPLVLTFNGLSFNEHPPLGFILMAISFVLFGVNEFAARLPEALSAFFSLLLLYFIGKELFNRAIGLGASLILASTVWFVLRARSGNLDAVFLMFYLLTFYIAIKLKYHPLLLIPLVFSLAAVLLTKMLVGLSILIPITIEWLIEKQVISFKRILLGIFLVTLLILPWIIANTYLYHLNFIKHIFYVGLRPFGRITPNWFDLGSSLTFQYLHFGVRKWYYPFLIALFGCVIFIRKEKRLVPLYGLIIFLLFGFLSNNKTEIWHLFPLYPFLALLTSFFVFQMFYFGLRILNFSSNYQRKQISTFLTAIFLAGFAFFQIYKFKNEVRLFDQDISGLAYTAQAARNRSEKLYLYADYFLPSATFYSQKQVTLVAGEGYSLVDFIDNGPKPFLLLSEKWKMDLDKIPTQKYELLAQHKEYVLIKVR</sequence>
<organism evidence="10 11">
    <name type="scientific">Candidatus Gottesmanbacteria bacterium GW2011_GWB1_43_11</name>
    <dbReference type="NCBI Taxonomy" id="1618446"/>
    <lineage>
        <taxon>Bacteria</taxon>
        <taxon>Candidatus Gottesmaniibacteriota</taxon>
    </lineage>
</organism>
<keyword evidence="5 8" id="KW-0812">Transmembrane</keyword>